<protein>
    <submittedName>
        <fullName evidence="1">Uncharacterized protein</fullName>
    </submittedName>
</protein>
<evidence type="ECO:0000313" key="2">
    <source>
        <dbReference type="Proteomes" id="UP000184063"/>
    </source>
</evidence>
<reference evidence="2" key="1">
    <citation type="journal article" date="2017" name="Genome Biol.">
        <title>Comparative genomics reveals high biological diversity and specific adaptations in the industrially and medically important fungal genus Aspergillus.</title>
        <authorList>
            <person name="de Vries R.P."/>
            <person name="Riley R."/>
            <person name="Wiebenga A."/>
            <person name="Aguilar-Osorio G."/>
            <person name="Amillis S."/>
            <person name="Uchima C.A."/>
            <person name="Anderluh G."/>
            <person name="Asadollahi M."/>
            <person name="Askin M."/>
            <person name="Barry K."/>
            <person name="Battaglia E."/>
            <person name="Bayram O."/>
            <person name="Benocci T."/>
            <person name="Braus-Stromeyer S.A."/>
            <person name="Caldana C."/>
            <person name="Canovas D."/>
            <person name="Cerqueira G.C."/>
            <person name="Chen F."/>
            <person name="Chen W."/>
            <person name="Choi C."/>
            <person name="Clum A."/>
            <person name="Dos Santos R.A."/>
            <person name="Damasio A.R."/>
            <person name="Diallinas G."/>
            <person name="Emri T."/>
            <person name="Fekete E."/>
            <person name="Flipphi M."/>
            <person name="Freyberg S."/>
            <person name="Gallo A."/>
            <person name="Gournas C."/>
            <person name="Habgood R."/>
            <person name="Hainaut M."/>
            <person name="Harispe M.L."/>
            <person name="Henrissat B."/>
            <person name="Hilden K.S."/>
            <person name="Hope R."/>
            <person name="Hossain A."/>
            <person name="Karabika E."/>
            <person name="Karaffa L."/>
            <person name="Karanyi Z."/>
            <person name="Krasevec N."/>
            <person name="Kuo A."/>
            <person name="Kusch H."/>
            <person name="LaButti K."/>
            <person name="Lagendijk E.L."/>
            <person name="Lapidus A."/>
            <person name="Levasseur A."/>
            <person name="Lindquist E."/>
            <person name="Lipzen A."/>
            <person name="Logrieco A.F."/>
            <person name="MacCabe A."/>
            <person name="Maekelae M.R."/>
            <person name="Malavazi I."/>
            <person name="Melin P."/>
            <person name="Meyer V."/>
            <person name="Mielnichuk N."/>
            <person name="Miskei M."/>
            <person name="Molnar A.P."/>
            <person name="Mule G."/>
            <person name="Ngan C.Y."/>
            <person name="Orejas M."/>
            <person name="Orosz E."/>
            <person name="Ouedraogo J.P."/>
            <person name="Overkamp K.M."/>
            <person name="Park H.-S."/>
            <person name="Perrone G."/>
            <person name="Piumi F."/>
            <person name="Punt P.J."/>
            <person name="Ram A.F."/>
            <person name="Ramon A."/>
            <person name="Rauscher S."/>
            <person name="Record E."/>
            <person name="Riano-Pachon D.M."/>
            <person name="Robert V."/>
            <person name="Roehrig J."/>
            <person name="Ruller R."/>
            <person name="Salamov A."/>
            <person name="Salih N.S."/>
            <person name="Samson R.A."/>
            <person name="Sandor E."/>
            <person name="Sanguinetti M."/>
            <person name="Schuetze T."/>
            <person name="Sepcic K."/>
            <person name="Shelest E."/>
            <person name="Sherlock G."/>
            <person name="Sophianopoulou V."/>
            <person name="Squina F.M."/>
            <person name="Sun H."/>
            <person name="Susca A."/>
            <person name="Todd R.B."/>
            <person name="Tsang A."/>
            <person name="Unkles S.E."/>
            <person name="van de Wiele N."/>
            <person name="van Rossen-Uffink D."/>
            <person name="Oliveira J.V."/>
            <person name="Vesth T.C."/>
            <person name="Visser J."/>
            <person name="Yu J.-H."/>
            <person name="Zhou M."/>
            <person name="Andersen M.R."/>
            <person name="Archer D.B."/>
            <person name="Baker S.E."/>
            <person name="Benoit I."/>
            <person name="Brakhage A.A."/>
            <person name="Braus G.H."/>
            <person name="Fischer R."/>
            <person name="Frisvad J.C."/>
            <person name="Goldman G.H."/>
            <person name="Houbraken J."/>
            <person name="Oakley B."/>
            <person name="Pocsi I."/>
            <person name="Scazzocchio C."/>
            <person name="Seiboth B."/>
            <person name="vanKuyk P.A."/>
            <person name="Wortman J."/>
            <person name="Dyer P.S."/>
            <person name="Grigoriev I.V."/>
        </authorList>
    </citation>
    <scope>NUCLEOTIDE SEQUENCE [LARGE SCALE GENOMIC DNA]</scope>
    <source>
        <strain evidence="2">CBS 106.47</strain>
    </source>
</reference>
<name>A0A1M3TBT8_ASPLC</name>
<accession>A0A1M3TBT8</accession>
<sequence length="124" mass="14094">MTRALFRPLRPRGSRIAQTRFILLILSYLSLAKAFLGRSFPFSPPKTVKACLYVNSARIAKVAARRSTEDTIRRRLGVVPAGNRRLTWCFARGVKWEMFIADRTLDGELPTTNGQVHNIYQIDA</sequence>
<proteinExistence type="predicted"/>
<dbReference type="EMBL" id="KV878244">
    <property type="protein sequence ID" value="OJZ84220.1"/>
    <property type="molecule type" value="Genomic_DNA"/>
</dbReference>
<dbReference type="AlphaFoldDB" id="A0A1M3TBT8"/>
<dbReference type="Proteomes" id="UP000184063">
    <property type="component" value="Unassembled WGS sequence"/>
</dbReference>
<evidence type="ECO:0000313" key="1">
    <source>
        <dbReference type="EMBL" id="OJZ84220.1"/>
    </source>
</evidence>
<gene>
    <name evidence="1" type="ORF">ASPFODRAFT_48198</name>
</gene>
<dbReference type="VEuPathDB" id="FungiDB:ASPFODRAFT_48198"/>
<organism evidence="1 2">
    <name type="scientific">Aspergillus luchuensis (strain CBS 106.47)</name>
    <dbReference type="NCBI Taxonomy" id="1137211"/>
    <lineage>
        <taxon>Eukaryota</taxon>
        <taxon>Fungi</taxon>
        <taxon>Dikarya</taxon>
        <taxon>Ascomycota</taxon>
        <taxon>Pezizomycotina</taxon>
        <taxon>Eurotiomycetes</taxon>
        <taxon>Eurotiomycetidae</taxon>
        <taxon>Eurotiales</taxon>
        <taxon>Aspergillaceae</taxon>
        <taxon>Aspergillus</taxon>
        <taxon>Aspergillus subgen. Circumdati</taxon>
    </lineage>
</organism>